<dbReference type="EMBL" id="JAHRIN010050946">
    <property type="protein sequence ID" value="MEQ2209057.1"/>
    <property type="molecule type" value="Genomic_DNA"/>
</dbReference>
<gene>
    <name evidence="3" type="ORF">XENOCAPTIV_023414</name>
</gene>
<accession>A0ABV0RLK0</accession>
<reference evidence="3 4" key="1">
    <citation type="submission" date="2021-06" db="EMBL/GenBank/DDBJ databases">
        <authorList>
            <person name="Palmer J.M."/>
        </authorList>
    </citation>
    <scope>NUCLEOTIDE SEQUENCE [LARGE SCALE GENOMIC DNA]</scope>
    <source>
        <strain evidence="3 4">XC_2019</strain>
        <tissue evidence="3">Muscle</tissue>
    </source>
</reference>
<dbReference type="SUPFAM" id="SSF56112">
    <property type="entry name" value="Protein kinase-like (PK-like)"/>
    <property type="match status" value="1"/>
</dbReference>
<feature type="region of interest" description="Disordered" evidence="1">
    <location>
        <begin position="166"/>
        <end position="188"/>
    </location>
</feature>
<evidence type="ECO:0000259" key="2">
    <source>
        <dbReference type="Pfam" id="PF07714"/>
    </source>
</evidence>
<dbReference type="Gene3D" id="1.10.510.10">
    <property type="entry name" value="Transferase(Phosphotransferase) domain 1"/>
    <property type="match status" value="1"/>
</dbReference>
<protein>
    <recommendedName>
        <fullName evidence="2">Serine-threonine/tyrosine-protein kinase catalytic domain-containing protein</fullName>
    </recommendedName>
</protein>
<feature type="compositionally biased region" description="Basic and acidic residues" evidence="1">
    <location>
        <begin position="178"/>
        <end position="188"/>
    </location>
</feature>
<dbReference type="Pfam" id="PF07714">
    <property type="entry name" value="PK_Tyr_Ser-Thr"/>
    <property type="match status" value="1"/>
</dbReference>
<dbReference type="InterPro" id="IPR001245">
    <property type="entry name" value="Ser-Thr/Tyr_kinase_cat_dom"/>
</dbReference>
<dbReference type="Proteomes" id="UP001434883">
    <property type="component" value="Unassembled WGS sequence"/>
</dbReference>
<organism evidence="3 4">
    <name type="scientific">Xenoophorus captivus</name>
    <dbReference type="NCBI Taxonomy" id="1517983"/>
    <lineage>
        <taxon>Eukaryota</taxon>
        <taxon>Metazoa</taxon>
        <taxon>Chordata</taxon>
        <taxon>Craniata</taxon>
        <taxon>Vertebrata</taxon>
        <taxon>Euteleostomi</taxon>
        <taxon>Actinopterygii</taxon>
        <taxon>Neopterygii</taxon>
        <taxon>Teleostei</taxon>
        <taxon>Neoteleostei</taxon>
        <taxon>Acanthomorphata</taxon>
        <taxon>Ovalentaria</taxon>
        <taxon>Atherinomorphae</taxon>
        <taxon>Cyprinodontiformes</taxon>
        <taxon>Goodeidae</taxon>
        <taxon>Xenoophorus</taxon>
    </lineage>
</organism>
<evidence type="ECO:0000313" key="3">
    <source>
        <dbReference type="EMBL" id="MEQ2209057.1"/>
    </source>
</evidence>
<sequence>LCCLLRPVFLRFPSPSQLLIFSLSSHFLSGDLSTGPGLHGHPDCVWNELPSSQGGHPQRPRCSELCVSASGLPPTVLNNSRYVPIGLVGNVMANTTKPTFSLPFAPPDSIDDNMQVKITDNALARDLFPMDYHCLGDNENRPVRWMALESLLNNDFSSASDVVRKPTAGEQAGPTHYYADDHNTLAHR</sequence>
<comment type="caution">
    <text evidence="3">The sequence shown here is derived from an EMBL/GenBank/DDBJ whole genome shotgun (WGS) entry which is preliminary data.</text>
</comment>
<feature type="non-terminal residue" evidence="3">
    <location>
        <position position="1"/>
    </location>
</feature>
<feature type="domain" description="Serine-threonine/tyrosine-protein kinase catalytic" evidence="2">
    <location>
        <begin position="110"/>
        <end position="162"/>
    </location>
</feature>
<evidence type="ECO:0000256" key="1">
    <source>
        <dbReference type="SAM" id="MobiDB-lite"/>
    </source>
</evidence>
<proteinExistence type="predicted"/>
<name>A0ABV0RLK0_9TELE</name>
<dbReference type="InterPro" id="IPR011009">
    <property type="entry name" value="Kinase-like_dom_sf"/>
</dbReference>
<keyword evidence="4" id="KW-1185">Reference proteome</keyword>
<evidence type="ECO:0000313" key="4">
    <source>
        <dbReference type="Proteomes" id="UP001434883"/>
    </source>
</evidence>